<evidence type="ECO:0000313" key="9">
    <source>
        <dbReference type="EMBL" id="AIA62348.1"/>
    </source>
</evidence>
<dbReference type="InterPro" id="IPR003873">
    <property type="entry name" value="E_protein_CoV"/>
</dbReference>
<evidence type="ECO:0000256" key="1">
    <source>
        <dbReference type="ARBA" id="ARBA00022692"/>
    </source>
</evidence>
<sequence>MLPFVQEQIGAFIVNFFILSVVCAVTLVVCLAILTAIRLCVQCVSGCHTLVFLPAVHIYNTGRAAYVKFQESHPPYPPEDWV</sequence>
<dbReference type="GO" id="GO:0019031">
    <property type="term" value="C:viral envelope"/>
    <property type="evidence" value="ECO:0007669"/>
    <property type="project" value="UniProtKB-KW"/>
</dbReference>
<name>A0A0U1WHL4_BCHK5</name>
<protein>
    <recommendedName>
        <fullName evidence="7">Envelope small membrane protein</fullName>
        <shortName evidence="7">E protein</shortName>
        <shortName evidence="7">sM protein</shortName>
    </recommendedName>
</protein>
<feature type="transmembrane region" description="Helical" evidence="8">
    <location>
        <begin position="12"/>
        <end position="37"/>
    </location>
</feature>
<keyword evidence="3 7" id="KW-1040">Host Golgi apparatus</keyword>
<dbReference type="Pfam" id="PF02723">
    <property type="entry name" value="CoV_E"/>
    <property type="match status" value="1"/>
</dbReference>
<keyword evidence="9" id="KW-0261">Viral envelope protein</keyword>
<dbReference type="GO" id="GO:0016020">
    <property type="term" value="C:membrane"/>
    <property type="evidence" value="ECO:0007669"/>
    <property type="project" value="UniProtKB-UniRule"/>
</dbReference>
<evidence type="ECO:0000256" key="6">
    <source>
        <dbReference type="ARBA" id="ARBA00023136"/>
    </source>
</evidence>
<comment type="function">
    <text evidence="7">Plays a central role in virus morphogenesis and assembly. Acts as a viroporin and self-assembles in host membranes forming pentameric protein-lipid pores that allow ion transport. Also plays a role in the induction of apoptosis.</text>
</comment>
<keyword evidence="9" id="KW-0946">Virion</keyword>
<dbReference type="Proteomes" id="UP000148908">
    <property type="component" value="Segment"/>
</dbReference>
<gene>
    <name evidence="7" type="primary">E</name>
</gene>
<dbReference type="InterPro" id="IPR043506">
    <property type="entry name" value="E_protein_bCoV"/>
</dbReference>
<feature type="topological domain" description="Virion surface" evidence="7">
    <location>
        <begin position="1"/>
        <end position="16"/>
    </location>
</feature>
<evidence type="ECO:0000256" key="2">
    <source>
        <dbReference type="ARBA" id="ARBA00022703"/>
    </source>
</evidence>
<accession>A0A0U1WHL4</accession>
<dbReference type="EMBL" id="KJ473820">
    <property type="protein sequence ID" value="AIA62348.1"/>
    <property type="molecule type" value="Genomic_RNA"/>
</dbReference>
<evidence type="ECO:0000256" key="3">
    <source>
        <dbReference type="ARBA" id="ARBA00022812"/>
    </source>
</evidence>
<organism evidence="9 10">
    <name type="scientific">BtPa-BetaCoV/GD2013</name>
    <dbReference type="NCBI Taxonomy" id="1503295"/>
    <lineage>
        <taxon>Viruses</taxon>
        <taxon>Riboviria</taxon>
        <taxon>Orthornavirae</taxon>
        <taxon>Pisuviricota</taxon>
        <taxon>Pisoniviricetes</taxon>
        <taxon>Nidovirales</taxon>
        <taxon>Cornidovirineae</taxon>
        <taxon>Coronaviridae</taxon>
        <taxon>Orthocoronavirinae</taxon>
        <taxon>Betacoronavirus</taxon>
        <taxon>Merbecovirus</taxon>
        <taxon>Betacoronavirus pipistrelli</taxon>
        <taxon>Bat coronavirus HKU5</taxon>
    </lineage>
</organism>
<comment type="subunit">
    <text evidence="7">Homopentamer. Interacts with membrane protein M in the budding compartment of the host cell, which is located between endoplasmic reticulum and the Golgi complex. Interacts with Nucleoprotein.</text>
</comment>
<comment type="subcellular location">
    <subcellularLocation>
        <location evidence="7">Host Golgi apparatus membrane</location>
        <topology evidence="7">Single-pass type III membrane protein</topology>
    </subcellularLocation>
    <text evidence="7">The cytoplasmic tail functions as a Golgi complex-targeting signal.</text>
</comment>
<proteinExistence type="inferred from homology"/>
<evidence type="ECO:0000256" key="8">
    <source>
        <dbReference type="SAM" id="Phobius"/>
    </source>
</evidence>
<dbReference type="GO" id="GO:0046760">
    <property type="term" value="P:viral budding from Golgi membrane"/>
    <property type="evidence" value="ECO:0007669"/>
    <property type="project" value="UniProtKB-UniRule"/>
</dbReference>
<dbReference type="GO" id="GO:0044178">
    <property type="term" value="C:host cell Golgi membrane"/>
    <property type="evidence" value="ECO:0007669"/>
    <property type="project" value="UniProtKB-SubCell"/>
</dbReference>
<dbReference type="Gene3D" id="6.10.250.1810">
    <property type="match status" value="1"/>
</dbReference>
<keyword evidence="2 7" id="KW-0053">Apoptosis</keyword>
<keyword evidence="6 7" id="KW-0472">Membrane</keyword>
<evidence type="ECO:0000256" key="4">
    <source>
        <dbReference type="ARBA" id="ARBA00022870"/>
    </source>
</evidence>
<evidence type="ECO:0000313" key="10">
    <source>
        <dbReference type="Proteomes" id="UP000148908"/>
    </source>
</evidence>
<reference evidence="10" key="1">
    <citation type="submission" date="2014-02" db="EMBL/GenBank/DDBJ databases">
        <title>Bat coronavirus in China.</title>
        <authorList>
            <person name="Yang L."/>
            <person name="Wu Z."/>
            <person name="Jin Q."/>
        </authorList>
    </citation>
    <scope>NUCLEOTIDE SEQUENCE [LARGE SCALE GENOMIC DNA]</scope>
</reference>
<evidence type="ECO:0000256" key="7">
    <source>
        <dbReference type="HAMAP-Rule" id="MF_04204"/>
    </source>
</evidence>
<dbReference type="GO" id="GO:0140975">
    <property type="term" value="P:disruption of cellular anatomical structure in another organism"/>
    <property type="evidence" value="ECO:0007669"/>
    <property type="project" value="UniProtKB-UniRule"/>
</dbReference>
<evidence type="ECO:0000256" key="5">
    <source>
        <dbReference type="ARBA" id="ARBA00022989"/>
    </source>
</evidence>
<keyword evidence="4 7" id="KW-1043">Host membrane</keyword>
<keyword evidence="1 7" id="KW-0812">Transmembrane</keyword>
<comment type="similarity">
    <text evidence="7">Belongs to the betacoronaviruses E protein family.</text>
</comment>
<dbReference type="HAMAP" id="MF_04204">
    <property type="entry name" value="BETA_CORONA_E"/>
    <property type="match status" value="1"/>
</dbReference>
<feature type="topological domain" description="Intravirion" evidence="7">
    <location>
        <begin position="38"/>
        <end position="82"/>
    </location>
</feature>
<dbReference type="PROSITE" id="PS51926">
    <property type="entry name" value="COV_E"/>
    <property type="match status" value="1"/>
</dbReference>
<keyword evidence="5 7" id="KW-1133">Transmembrane helix</keyword>